<dbReference type="GO" id="GO:0016020">
    <property type="term" value="C:membrane"/>
    <property type="evidence" value="ECO:0007669"/>
    <property type="project" value="UniProtKB-SubCell"/>
</dbReference>
<feature type="transmembrane region" description="Helical" evidence="5">
    <location>
        <begin position="130"/>
        <end position="153"/>
    </location>
</feature>
<evidence type="ECO:0000256" key="2">
    <source>
        <dbReference type="ARBA" id="ARBA00022692"/>
    </source>
</evidence>
<proteinExistence type="predicted"/>
<evidence type="ECO:0000256" key="5">
    <source>
        <dbReference type="SAM" id="Phobius"/>
    </source>
</evidence>
<keyword evidence="3 5" id="KW-1133">Transmembrane helix</keyword>
<evidence type="ECO:0000256" key="3">
    <source>
        <dbReference type="ARBA" id="ARBA00022989"/>
    </source>
</evidence>
<dbReference type="Pfam" id="PF04893">
    <property type="entry name" value="Yip1"/>
    <property type="match status" value="1"/>
</dbReference>
<evidence type="ECO:0000259" key="6">
    <source>
        <dbReference type="Pfam" id="PF04893"/>
    </source>
</evidence>
<sequence>MGFRSSSDPASGVEFVASDPRSFVPAVRNVVLRPARFFTGIRRRGDFVSPLVFAAVCYFVWVLIGGILTLTGVGAAEAGLLGEGILGFIGGLVISPVVAVILALVFAAILHAAVSYLVRPNSGFEATLRAISYAFVVYLVAWIPVIGWILALYGLYLIFAGVRGMHGAAPREALISLVVLVVVAIILFAILGGAAFGIFLGL</sequence>
<feature type="transmembrane region" description="Helical" evidence="5">
    <location>
        <begin position="173"/>
        <end position="200"/>
    </location>
</feature>
<gene>
    <name evidence="7" type="ORF">E0L93_08470</name>
</gene>
<dbReference type="RefSeq" id="WP_132690893.1">
    <property type="nucleotide sequence ID" value="NZ_SKBU01000015.1"/>
</dbReference>
<organism evidence="7 8">
    <name type="scientific">Rubrobacter taiwanensis</name>
    <dbReference type="NCBI Taxonomy" id="185139"/>
    <lineage>
        <taxon>Bacteria</taxon>
        <taxon>Bacillati</taxon>
        <taxon>Actinomycetota</taxon>
        <taxon>Rubrobacteria</taxon>
        <taxon>Rubrobacterales</taxon>
        <taxon>Rubrobacteraceae</taxon>
        <taxon>Rubrobacter</taxon>
    </lineage>
</organism>
<dbReference type="EMBL" id="SKBU01000015">
    <property type="protein sequence ID" value="TCJ16748.1"/>
    <property type="molecule type" value="Genomic_DNA"/>
</dbReference>
<dbReference type="InterPro" id="IPR006977">
    <property type="entry name" value="Yip1_dom"/>
</dbReference>
<keyword evidence="4 5" id="KW-0472">Membrane</keyword>
<feature type="transmembrane region" description="Helical" evidence="5">
    <location>
        <begin position="51"/>
        <end position="73"/>
    </location>
</feature>
<feature type="transmembrane region" description="Helical" evidence="5">
    <location>
        <begin position="85"/>
        <end position="118"/>
    </location>
</feature>
<keyword evidence="2 5" id="KW-0812">Transmembrane</keyword>
<reference evidence="7 8" key="1">
    <citation type="submission" date="2019-03" db="EMBL/GenBank/DDBJ databases">
        <title>Whole genome sequence of a novel Rubrobacter taiwanensis strain, isolated from Yellowstone National Park.</title>
        <authorList>
            <person name="Freed S."/>
            <person name="Ramaley R.F."/>
            <person name="Kyndt J.A."/>
        </authorList>
    </citation>
    <scope>NUCLEOTIDE SEQUENCE [LARGE SCALE GENOMIC DNA]</scope>
    <source>
        <strain evidence="7 8">Yellowstone</strain>
    </source>
</reference>
<comment type="subcellular location">
    <subcellularLocation>
        <location evidence="1">Membrane</location>
        <topology evidence="1">Multi-pass membrane protein</topology>
    </subcellularLocation>
</comment>
<keyword evidence="8" id="KW-1185">Reference proteome</keyword>
<comment type="caution">
    <text evidence="7">The sequence shown here is derived from an EMBL/GenBank/DDBJ whole genome shotgun (WGS) entry which is preliminary data.</text>
</comment>
<dbReference type="AlphaFoldDB" id="A0A4R1BHY8"/>
<name>A0A4R1BHY8_9ACTN</name>
<dbReference type="Proteomes" id="UP000295244">
    <property type="component" value="Unassembled WGS sequence"/>
</dbReference>
<dbReference type="OrthoDB" id="5469864at2"/>
<evidence type="ECO:0000313" key="8">
    <source>
        <dbReference type="Proteomes" id="UP000295244"/>
    </source>
</evidence>
<evidence type="ECO:0000256" key="1">
    <source>
        <dbReference type="ARBA" id="ARBA00004141"/>
    </source>
</evidence>
<feature type="domain" description="Yip1" evidence="6">
    <location>
        <begin position="29"/>
        <end position="190"/>
    </location>
</feature>
<evidence type="ECO:0000313" key="7">
    <source>
        <dbReference type="EMBL" id="TCJ16748.1"/>
    </source>
</evidence>
<accession>A0A4R1BHY8</accession>
<protein>
    <recommendedName>
        <fullName evidence="6">Yip1 domain-containing protein</fullName>
    </recommendedName>
</protein>
<evidence type="ECO:0000256" key="4">
    <source>
        <dbReference type="ARBA" id="ARBA00023136"/>
    </source>
</evidence>